<reference evidence="2" key="1">
    <citation type="submission" date="2021-02" db="EMBL/GenBank/DDBJ databases">
        <authorList>
            <person name="Dougan E. K."/>
            <person name="Rhodes N."/>
            <person name="Thang M."/>
            <person name="Chan C."/>
        </authorList>
    </citation>
    <scope>NUCLEOTIDE SEQUENCE</scope>
</reference>
<feature type="coiled-coil region" evidence="1">
    <location>
        <begin position="267"/>
        <end position="433"/>
    </location>
</feature>
<name>A0A812N3Q9_9DINO</name>
<evidence type="ECO:0000256" key="1">
    <source>
        <dbReference type="SAM" id="Coils"/>
    </source>
</evidence>
<feature type="coiled-coil region" evidence="1">
    <location>
        <begin position="472"/>
        <end position="506"/>
    </location>
</feature>
<dbReference type="Proteomes" id="UP000604046">
    <property type="component" value="Unassembled WGS sequence"/>
</dbReference>
<evidence type="ECO:0000313" key="2">
    <source>
        <dbReference type="EMBL" id="CAE7287420.1"/>
    </source>
</evidence>
<evidence type="ECO:0000313" key="3">
    <source>
        <dbReference type="Proteomes" id="UP000604046"/>
    </source>
</evidence>
<accession>A0A812N3Q9</accession>
<dbReference type="OrthoDB" id="444712at2759"/>
<sequence>MAARLVGKFGLWDPLGRVRSCGLLGLEMRWGRSKDDSTEAQQVNLRECVGIIYGPMTTTFQNCTAREDPDWSCFSLLFMGRTLDLSVSGDRQIHAWILGLQHLAFLHGVGSMPVMTGAQFYARKVQYKLTALAHQNGYVFSRYLIMKVKEAKESASRAASDPKPAGLKGLGPGALVSGGALAKPMQLLSPIDFKAKKDKKRDKNEEADSDAASRLLSLKTRVLQLQAALRERTAQADAGEAMLQKAAAGKLPSASEELQKELQQIALEVIQRRCKLLEAEAQRVTESNDQLAPEVKAADKSQRSLKKLQAKLEDREAAKLALEKELGTASACVKVQSERQKVSSQAEVQSQGRQKELQKRVQELEAELQGAQAKEHAEKAAEQNKKHDEAIAKAEQEKLHLSQRLEEVKLQHAQVLEAEKKAMQRLALRQKANESVETALAPLKALPQQLREEQTKLRAEVKEMGQTFVGEIAKMVDGTNKLKERAKSLEEKYKAALEDRKKLQDTVAELQVPSFDAVKSSQSDVLFGG</sequence>
<protein>
    <submittedName>
        <fullName evidence="2">LAMB1 protein</fullName>
    </submittedName>
</protein>
<keyword evidence="1" id="KW-0175">Coiled coil</keyword>
<organism evidence="2 3">
    <name type="scientific">Symbiodinium natans</name>
    <dbReference type="NCBI Taxonomy" id="878477"/>
    <lineage>
        <taxon>Eukaryota</taxon>
        <taxon>Sar</taxon>
        <taxon>Alveolata</taxon>
        <taxon>Dinophyceae</taxon>
        <taxon>Suessiales</taxon>
        <taxon>Symbiodiniaceae</taxon>
        <taxon>Symbiodinium</taxon>
    </lineage>
</organism>
<keyword evidence="3" id="KW-1185">Reference proteome</keyword>
<dbReference type="SUPFAM" id="SSF50729">
    <property type="entry name" value="PH domain-like"/>
    <property type="match status" value="1"/>
</dbReference>
<dbReference type="InterPro" id="IPR011993">
    <property type="entry name" value="PH-like_dom_sf"/>
</dbReference>
<dbReference type="AlphaFoldDB" id="A0A812N3Q9"/>
<gene>
    <name evidence="2" type="primary">LAMB1</name>
    <name evidence="2" type="ORF">SNAT2548_LOCUS15190</name>
</gene>
<proteinExistence type="predicted"/>
<dbReference type="Gene3D" id="2.30.29.30">
    <property type="entry name" value="Pleckstrin-homology domain (PH domain)/Phosphotyrosine-binding domain (PTB)"/>
    <property type="match status" value="1"/>
</dbReference>
<dbReference type="EMBL" id="CAJNDS010001890">
    <property type="protein sequence ID" value="CAE7287420.1"/>
    <property type="molecule type" value="Genomic_DNA"/>
</dbReference>
<comment type="caution">
    <text evidence="2">The sequence shown here is derived from an EMBL/GenBank/DDBJ whole genome shotgun (WGS) entry which is preliminary data.</text>
</comment>